<dbReference type="GO" id="GO:0070006">
    <property type="term" value="F:metalloaminopeptidase activity"/>
    <property type="evidence" value="ECO:0007669"/>
    <property type="project" value="InterPro"/>
</dbReference>
<comment type="similarity">
    <text evidence="3 8">Belongs to the peptidase M24B family.</text>
</comment>
<dbReference type="PANTHER" id="PTHR43226">
    <property type="entry name" value="XAA-PRO AMINOPEPTIDASE 3"/>
    <property type="match status" value="1"/>
</dbReference>
<keyword evidence="5 8" id="KW-0479">Metal-binding</keyword>
<dbReference type="InterPro" id="IPR036005">
    <property type="entry name" value="Creatinase/aminopeptidase-like"/>
</dbReference>
<evidence type="ECO:0000256" key="3">
    <source>
        <dbReference type="ARBA" id="ARBA00008766"/>
    </source>
</evidence>
<dbReference type="EMBL" id="AXZF01000055">
    <property type="protein sequence ID" value="ERT68560.1"/>
    <property type="molecule type" value="Genomic_DNA"/>
</dbReference>
<dbReference type="SUPFAM" id="SSF55920">
    <property type="entry name" value="Creatinase/aminopeptidase"/>
    <property type="match status" value="1"/>
</dbReference>
<dbReference type="SMART" id="SM01011">
    <property type="entry name" value="AMP_N"/>
    <property type="match status" value="1"/>
</dbReference>
<reference evidence="10 11" key="1">
    <citation type="submission" date="2013-08" db="EMBL/GenBank/DDBJ databases">
        <authorList>
            <person name="Weinstock G."/>
            <person name="Sodergren E."/>
            <person name="Wylie T."/>
            <person name="Fulton L."/>
            <person name="Fulton R."/>
            <person name="Fronick C."/>
            <person name="O'Laughlin M."/>
            <person name="Godfrey J."/>
            <person name="Miner T."/>
            <person name="Herter B."/>
            <person name="Appelbaum E."/>
            <person name="Cordes M."/>
            <person name="Lek S."/>
            <person name="Wollam A."/>
            <person name="Pepin K.H."/>
            <person name="Palsikar V.B."/>
            <person name="Mitreva M."/>
            <person name="Wilson R.K."/>
        </authorList>
    </citation>
    <scope>NUCLEOTIDE SEQUENCE [LARGE SCALE GENOMIC DNA]</scope>
    <source>
        <strain evidence="10 11">ATCC BAA-474</strain>
    </source>
</reference>
<keyword evidence="6" id="KW-0378">Hydrolase</keyword>
<feature type="domain" description="Aminopeptidase P N-terminal" evidence="9">
    <location>
        <begin position="2"/>
        <end position="132"/>
    </location>
</feature>
<comment type="caution">
    <text evidence="10">The sequence shown here is derived from an EMBL/GenBank/DDBJ whole genome shotgun (WGS) entry which is preliminary data.</text>
</comment>
<gene>
    <name evidence="10" type="ORF">HMPREF0202_01520</name>
</gene>
<dbReference type="SUPFAM" id="SSF53092">
    <property type="entry name" value="Creatinase/prolidase N-terminal domain"/>
    <property type="match status" value="1"/>
</dbReference>
<dbReference type="PROSITE" id="PS00491">
    <property type="entry name" value="PROLINE_PEPTIDASE"/>
    <property type="match status" value="1"/>
</dbReference>
<dbReference type="PANTHER" id="PTHR43226:SF4">
    <property type="entry name" value="XAA-PRO AMINOPEPTIDASE 3"/>
    <property type="match status" value="1"/>
</dbReference>
<sequence>MFDKNIYISRRKKLKELVGDGLILIIGNSESPMSYADNAYNFIQDSTFLYYFGLNSPDLIGVIDVENDKEYIFGKEFTIDDIIWMGQQKTFKERAAEVGIEKFVESEKLEEVLEKAKLKKQIIHFTNQYRIENSLKISKLLDFNLDDVNKKFSKKLVAGIIEMRNLKKDYEITELEKATNVTREMHLTAMKNVKPGMKGYELVALLEAAAKKYNATTSFHTICTTNGQILHNHFHGNTFKEGDVVLLDCGARLENGYCGDMTTVFPVSGKFDSRQKDIYSLLIEMFDRAEECTKPGVTNKFVHLEVCKVLAKGMIKRGIMKGNIDEIVNIGAHALFFPHGLGHMIGLDVHDMENFGENNVGYDEFTKRETQFGLKSLRMGKELKAGYVLTIEPGIYFIPELIERWKKEGKFEEYINYEEVKKYLDFGGMRYEGDFLITENGNRRLGDKMPKYFNEIEEILKNNN</sequence>
<protein>
    <recommendedName>
        <fullName evidence="4">Xaa-Pro aminopeptidase</fullName>
        <ecNumber evidence="4">3.4.11.9</ecNumber>
    </recommendedName>
</protein>
<evidence type="ECO:0000259" key="9">
    <source>
        <dbReference type="SMART" id="SM01011"/>
    </source>
</evidence>
<dbReference type="EC" id="3.4.11.9" evidence="4"/>
<evidence type="ECO:0000256" key="7">
    <source>
        <dbReference type="ARBA" id="ARBA00023211"/>
    </source>
</evidence>
<dbReference type="Pfam" id="PF00557">
    <property type="entry name" value="Peptidase_M24"/>
    <property type="match status" value="1"/>
</dbReference>
<evidence type="ECO:0000256" key="4">
    <source>
        <dbReference type="ARBA" id="ARBA00012574"/>
    </source>
</evidence>
<proteinExistence type="inferred from homology"/>
<dbReference type="InterPro" id="IPR000994">
    <property type="entry name" value="Pept_M24"/>
</dbReference>
<dbReference type="HOGENOM" id="CLU_017266_1_2_0"/>
<evidence type="ECO:0000256" key="1">
    <source>
        <dbReference type="ARBA" id="ARBA00001424"/>
    </source>
</evidence>
<dbReference type="Gene3D" id="3.40.350.10">
    <property type="entry name" value="Creatinase/prolidase N-terminal domain"/>
    <property type="match status" value="1"/>
</dbReference>
<evidence type="ECO:0000313" key="10">
    <source>
        <dbReference type="EMBL" id="ERT68560.1"/>
    </source>
</evidence>
<dbReference type="Gene3D" id="3.90.230.10">
    <property type="entry name" value="Creatinase/methionine aminopeptidase superfamily"/>
    <property type="match status" value="1"/>
</dbReference>
<dbReference type="GO" id="GO:0030145">
    <property type="term" value="F:manganese ion binding"/>
    <property type="evidence" value="ECO:0007669"/>
    <property type="project" value="InterPro"/>
</dbReference>
<dbReference type="GO" id="GO:0005829">
    <property type="term" value="C:cytosol"/>
    <property type="evidence" value="ECO:0007669"/>
    <property type="project" value="TreeGrafter"/>
</dbReference>
<evidence type="ECO:0000313" key="11">
    <source>
        <dbReference type="Proteomes" id="UP000017081"/>
    </source>
</evidence>
<dbReference type="RefSeq" id="WP_023051058.1">
    <property type="nucleotide sequence ID" value="NZ_CP173062.2"/>
</dbReference>
<dbReference type="InterPro" id="IPR001131">
    <property type="entry name" value="Peptidase_M24B_aminopep-P_CS"/>
</dbReference>
<keyword evidence="11" id="KW-1185">Reference proteome</keyword>
<dbReference type="Proteomes" id="UP000017081">
    <property type="component" value="Unassembled WGS sequence"/>
</dbReference>
<organism evidence="10 11">
    <name type="scientific">Cetobacterium somerae ATCC BAA-474</name>
    <dbReference type="NCBI Taxonomy" id="1319815"/>
    <lineage>
        <taxon>Bacteria</taxon>
        <taxon>Fusobacteriati</taxon>
        <taxon>Fusobacteriota</taxon>
        <taxon>Fusobacteriia</taxon>
        <taxon>Fusobacteriales</taxon>
        <taxon>Fusobacteriaceae</taxon>
        <taxon>Cetobacterium</taxon>
    </lineage>
</organism>
<dbReference type="eggNOG" id="COG0006">
    <property type="taxonomic scope" value="Bacteria"/>
</dbReference>
<dbReference type="InterPro" id="IPR007865">
    <property type="entry name" value="Aminopep_P_N"/>
</dbReference>
<comment type="catalytic activity">
    <reaction evidence="1">
        <text>Release of any N-terminal amino acid, including proline, that is linked to proline, even from a dipeptide or tripeptide.</text>
        <dbReference type="EC" id="3.4.11.9"/>
    </reaction>
</comment>
<dbReference type="AlphaFoldDB" id="U7VAI4"/>
<dbReference type="Pfam" id="PF05195">
    <property type="entry name" value="AMP_N"/>
    <property type="match status" value="1"/>
</dbReference>
<accession>U7VAI4</accession>
<evidence type="ECO:0000256" key="6">
    <source>
        <dbReference type="ARBA" id="ARBA00022801"/>
    </source>
</evidence>
<dbReference type="GO" id="GO:0006508">
    <property type="term" value="P:proteolysis"/>
    <property type="evidence" value="ECO:0007669"/>
    <property type="project" value="TreeGrafter"/>
</dbReference>
<dbReference type="InterPro" id="IPR029149">
    <property type="entry name" value="Creatin/AminoP/Spt16_N"/>
</dbReference>
<dbReference type="STRING" id="1319815.HMPREF0202_01520"/>
<evidence type="ECO:0000256" key="5">
    <source>
        <dbReference type="ARBA" id="ARBA00022723"/>
    </source>
</evidence>
<name>U7VAI4_9FUSO</name>
<dbReference type="InterPro" id="IPR052433">
    <property type="entry name" value="X-Pro_dipept-like"/>
</dbReference>
<keyword evidence="7" id="KW-0464">Manganese</keyword>
<dbReference type="CDD" id="cd01087">
    <property type="entry name" value="Prolidase"/>
    <property type="match status" value="1"/>
</dbReference>
<evidence type="ECO:0000256" key="8">
    <source>
        <dbReference type="RuleBase" id="RU000590"/>
    </source>
</evidence>
<comment type="cofactor">
    <cofactor evidence="2">
        <name>Mn(2+)</name>
        <dbReference type="ChEBI" id="CHEBI:29035"/>
    </cofactor>
</comment>
<evidence type="ECO:0000256" key="2">
    <source>
        <dbReference type="ARBA" id="ARBA00001936"/>
    </source>
</evidence>
<dbReference type="PATRIC" id="fig|1319815.3.peg.1465"/>